<evidence type="ECO:0000313" key="1">
    <source>
        <dbReference type="EMBL" id="KAJ0053178.1"/>
    </source>
</evidence>
<comment type="caution">
    <text evidence="1">The sequence shown here is derived from an EMBL/GenBank/DDBJ whole genome shotgun (WGS) entry which is preliminary data.</text>
</comment>
<sequence>MKQQKFNFKFNLFGVDSEIRNVDPKEFNYIVLIKDMKKCVAEENEEVNLFPDKKFREYGLKGVVDIKLFVEALPAQIIESLPAFLEANIGPKTTDTQPQILEQNSFEDKFHWSDVSDEDGGNGGENVQGYVDGVGNVSGDVDAGENVQGEVDGDNGDEDRADSGGLLSDHGHNIEEGDEIGEDDNVSKMSRHVKQYEFKNGVDEKIHSNIGQVFMSVGHFRKNFKDYIIQRGFAMKKVYNEKRRINAIYKKRGMSIPHLCHINGG</sequence>
<evidence type="ECO:0000313" key="2">
    <source>
        <dbReference type="Proteomes" id="UP001163603"/>
    </source>
</evidence>
<reference evidence="2" key="1">
    <citation type="journal article" date="2023" name="G3 (Bethesda)">
        <title>Genome assembly and association tests identify interacting loci associated with vigor, precocity, and sex in interspecific pistachio rootstocks.</title>
        <authorList>
            <person name="Palmer W."/>
            <person name="Jacygrad E."/>
            <person name="Sagayaradj S."/>
            <person name="Cavanaugh K."/>
            <person name="Han R."/>
            <person name="Bertier L."/>
            <person name="Beede B."/>
            <person name="Kafkas S."/>
            <person name="Golino D."/>
            <person name="Preece J."/>
            <person name="Michelmore R."/>
        </authorList>
    </citation>
    <scope>NUCLEOTIDE SEQUENCE [LARGE SCALE GENOMIC DNA]</scope>
</reference>
<gene>
    <name evidence="1" type="ORF">Pint_01756</name>
</gene>
<accession>A0ACC0ZKL8</accession>
<proteinExistence type="predicted"/>
<organism evidence="1 2">
    <name type="scientific">Pistacia integerrima</name>
    <dbReference type="NCBI Taxonomy" id="434235"/>
    <lineage>
        <taxon>Eukaryota</taxon>
        <taxon>Viridiplantae</taxon>
        <taxon>Streptophyta</taxon>
        <taxon>Embryophyta</taxon>
        <taxon>Tracheophyta</taxon>
        <taxon>Spermatophyta</taxon>
        <taxon>Magnoliopsida</taxon>
        <taxon>eudicotyledons</taxon>
        <taxon>Gunneridae</taxon>
        <taxon>Pentapetalae</taxon>
        <taxon>rosids</taxon>
        <taxon>malvids</taxon>
        <taxon>Sapindales</taxon>
        <taxon>Anacardiaceae</taxon>
        <taxon>Pistacia</taxon>
    </lineage>
</organism>
<dbReference type="EMBL" id="CM047736">
    <property type="protein sequence ID" value="KAJ0053178.1"/>
    <property type="molecule type" value="Genomic_DNA"/>
</dbReference>
<keyword evidence="2" id="KW-1185">Reference proteome</keyword>
<dbReference type="Proteomes" id="UP001163603">
    <property type="component" value="Chromosome 1"/>
</dbReference>
<protein>
    <submittedName>
        <fullName evidence="1">Uncharacterized protein</fullName>
    </submittedName>
</protein>
<name>A0ACC0ZKL8_9ROSI</name>